<keyword evidence="1" id="KW-1133">Transmembrane helix</keyword>
<name>A0A935UI52_9PROT</name>
<evidence type="ECO:0000313" key="3">
    <source>
        <dbReference type="Proteomes" id="UP000697998"/>
    </source>
</evidence>
<sequence length="75" mass="7796">MNGLLLLLGRTAGIGGMLLCVFAAVVRLQGNFYMGGFQLTTFLQAGIGAIVVGCFFLLWALTASGKTVSAVRSPD</sequence>
<dbReference type="Proteomes" id="UP000697998">
    <property type="component" value="Unassembled WGS sequence"/>
</dbReference>
<feature type="transmembrane region" description="Helical" evidence="1">
    <location>
        <begin position="39"/>
        <end position="62"/>
    </location>
</feature>
<evidence type="ECO:0000256" key="1">
    <source>
        <dbReference type="SAM" id="Phobius"/>
    </source>
</evidence>
<proteinExistence type="predicted"/>
<comment type="caution">
    <text evidence="2">The sequence shown here is derived from an EMBL/GenBank/DDBJ whole genome shotgun (WGS) entry which is preliminary data.</text>
</comment>
<keyword evidence="1" id="KW-0812">Transmembrane</keyword>
<keyword evidence="1" id="KW-0472">Membrane</keyword>
<accession>A0A935UI52</accession>
<dbReference type="AlphaFoldDB" id="A0A935UI52"/>
<gene>
    <name evidence="2" type="ORF">IPJ27_23070</name>
</gene>
<organism evidence="2 3">
    <name type="scientific">Candidatus Accumulibacter proximus</name>
    <dbReference type="NCBI Taxonomy" id="2954385"/>
    <lineage>
        <taxon>Bacteria</taxon>
        <taxon>Pseudomonadati</taxon>
        <taxon>Pseudomonadota</taxon>
        <taxon>Betaproteobacteria</taxon>
        <taxon>Candidatus Accumulibacter</taxon>
    </lineage>
</organism>
<protein>
    <submittedName>
        <fullName evidence="2">Uncharacterized protein</fullName>
    </submittedName>
</protein>
<reference evidence="2 3" key="1">
    <citation type="submission" date="2020-10" db="EMBL/GenBank/DDBJ databases">
        <title>Connecting structure to function with the recovery of over 1000 high-quality activated sludge metagenome-assembled genomes encoding full-length rRNA genes using long-read sequencing.</title>
        <authorList>
            <person name="Singleton C.M."/>
            <person name="Petriglieri F."/>
            <person name="Kristensen J.M."/>
            <person name="Kirkegaard R.H."/>
            <person name="Michaelsen T.Y."/>
            <person name="Andersen M.H."/>
            <person name="Karst S.M."/>
            <person name="Dueholm M.S."/>
            <person name="Nielsen P.H."/>
            <person name="Albertsen M."/>
        </authorList>
    </citation>
    <scope>NUCLEOTIDE SEQUENCE [LARGE SCALE GENOMIC DNA]</scope>
    <source>
        <strain evidence="2">EsbW_18-Q3-R4-48_BATAC.285</strain>
    </source>
</reference>
<dbReference type="EMBL" id="JADJMH010000034">
    <property type="protein sequence ID" value="MBK7677407.1"/>
    <property type="molecule type" value="Genomic_DNA"/>
</dbReference>
<evidence type="ECO:0000313" key="2">
    <source>
        <dbReference type="EMBL" id="MBK7677407.1"/>
    </source>
</evidence>